<dbReference type="AlphaFoldDB" id="A0A364K8V7"/>
<comment type="caution">
    <text evidence="2">The sequence shown here is derived from an EMBL/GenBank/DDBJ whole genome shotgun (WGS) entry which is preliminary data.</text>
</comment>
<sequence>MDKNKVNVYPQKKGLKIIVSAQNHKTIPPVKINHHPRRDPQILDWLQQGIEFLQKGGKGKKIGWKPSKHPLIKKKSIKVSPNFLQHMLSVGGAILVGVIMGGSLLQLFFSEQPTHLSSIDSHLVKQSPATFDSLHPSLNHLGVIPTLKVVMLQAGNFQDHDGAKKKVQAFRTKGLSAVLSSTEPYRIFLGVGMTYDDALKLSTMFKQKEVDMYLKEWEIGGQKLAKKVKGKKLPVELPKALERGNSLIKQLGIASVQQMKTDSKPMTPFIFHNTWIKDYKKWVTEMQAIEAEFSSTTSDALSEMMRGLSQAMQSGMELQKNPSQALLWQMQEGLVHYITGYDQLTRYLQN</sequence>
<gene>
    <name evidence="2" type="ORF">DL897_00970</name>
</gene>
<dbReference type="RefSeq" id="WP_113657257.1">
    <property type="nucleotide sequence ID" value="NZ_KZ845663.1"/>
</dbReference>
<proteinExistence type="predicted"/>
<dbReference type="Proteomes" id="UP000251213">
    <property type="component" value="Unassembled WGS sequence"/>
</dbReference>
<accession>A0A364K8V7</accession>
<evidence type="ECO:0008006" key="4">
    <source>
        <dbReference type="Google" id="ProtNLM"/>
    </source>
</evidence>
<keyword evidence="1" id="KW-0812">Transmembrane</keyword>
<keyword evidence="1" id="KW-1133">Transmembrane helix</keyword>
<dbReference type="OrthoDB" id="2680382at2"/>
<organism evidence="2 3">
    <name type="scientific">Thermoflavimicrobium daqui</name>
    <dbReference type="NCBI Taxonomy" id="2137476"/>
    <lineage>
        <taxon>Bacteria</taxon>
        <taxon>Bacillati</taxon>
        <taxon>Bacillota</taxon>
        <taxon>Bacilli</taxon>
        <taxon>Bacillales</taxon>
        <taxon>Thermoactinomycetaceae</taxon>
        <taxon>Thermoflavimicrobium</taxon>
    </lineage>
</organism>
<evidence type="ECO:0000313" key="3">
    <source>
        <dbReference type="Proteomes" id="UP000251213"/>
    </source>
</evidence>
<dbReference type="EMBL" id="QJKK01000001">
    <property type="protein sequence ID" value="RAL26652.1"/>
    <property type="molecule type" value="Genomic_DNA"/>
</dbReference>
<evidence type="ECO:0000256" key="1">
    <source>
        <dbReference type="SAM" id="Phobius"/>
    </source>
</evidence>
<protein>
    <recommendedName>
        <fullName evidence="4">SPOR domain-containing protein</fullName>
    </recommendedName>
</protein>
<feature type="transmembrane region" description="Helical" evidence="1">
    <location>
        <begin position="83"/>
        <end position="109"/>
    </location>
</feature>
<reference evidence="2 3" key="2">
    <citation type="submission" date="2018-06" db="EMBL/GenBank/DDBJ databases">
        <authorList>
            <person name="Zhirakovskaya E."/>
        </authorList>
    </citation>
    <scope>NUCLEOTIDE SEQUENCE [LARGE SCALE GENOMIC DNA]</scope>
    <source>
        <strain evidence="2 3">FBKL4.011</strain>
    </source>
</reference>
<evidence type="ECO:0000313" key="2">
    <source>
        <dbReference type="EMBL" id="RAL26652.1"/>
    </source>
</evidence>
<reference evidence="2 3" key="1">
    <citation type="submission" date="2018-06" db="EMBL/GenBank/DDBJ databases">
        <title>Thermoflavimicrobium daqus sp. nov., a thermophilic microbe isolated from Moutai-flavour Daqu.</title>
        <authorList>
            <person name="Wang X."/>
            <person name="Zhou H."/>
        </authorList>
    </citation>
    <scope>NUCLEOTIDE SEQUENCE [LARGE SCALE GENOMIC DNA]</scope>
    <source>
        <strain evidence="2 3">FBKL4.011</strain>
    </source>
</reference>
<keyword evidence="1" id="KW-0472">Membrane</keyword>
<keyword evidence="3" id="KW-1185">Reference proteome</keyword>
<name>A0A364K8V7_9BACL</name>